<dbReference type="AlphaFoldDB" id="A0A8J6TDT8"/>
<organism evidence="2 3">
    <name type="scientific">Candidatus Desulfolinea nitratireducens</name>
    <dbReference type="NCBI Taxonomy" id="2841698"/>
    <lineage>
        <taxon>Bacteria</taxon>
        <taxon>Bacillati</taxon>
        <taxon>Chloroflexota</taxon>
        <taxon>Anaerolineae</taxon>
        <taxon>Anaerolineales</taxon>
        <taxon>Anaerolineales incertae sedis</taxon>
        <taxon>Candidatus Desulfolinea</taxon>
    </lineage>
</organism>
<evidence type="ECO:0000313" key="2">
    <source>
        <dbReference type="EMBL" id="MBC8333793.1"/>
    </source>
</evidence>
<reference evidence="2 3" key="1">
    <citation type="submission" date="2020-08" db="EMBL/GenBank/DDBJ databases">
        <title>Bridging the membrane lipid divide: bacteria of the FCB group superphylum have the potential to synthesize archaeal ether lipids.</title>
        <authorList>
            <person name="Villanueva L."/>
            <person name="Von Meijenfeldt F.A.B."/>
            <person name="Westbye A.B."/>
            <person name="Yadav S."/>
            <person name="Hopmans E.C."/>
            <person name="Dutilh B.E."/>
            <person name="Sinninghe Damste J.S."/>
        </authorList>
    </citation>
    <scope>NUCLEOTIDE SEQUENCE [LARGE SCALE GENOMIC DNA]</scope>
    <source>
        <strain evidence="2">NIOZ-UU36</strain>
    </source>
</reference>
<keyword evidence="1" id="KW-0472">Membrane</keyword>
<dbReference type="Proteomes" id="UP000614469">
    <property type="component" value="Unassembled WGS sequence"/>
</dbReference>
<proteinExistence type="predicted"/>
<keyword evidence="1" id="KW-1133">Transmembrane helix</keyword>
<sequence length="88" mass="9213">QANNIHIQGNAGIVAANEVSMQDGYSLAVASQNLRAERVETLILLAGNVDGDVTTLIDTRGAILAGLLGGIVSGLFLLMGNLIVRRRK</sequence>
<name>A0A8J6TDT8_9CHLR</name>
<feature type="non-terminal residue" evidence="2">
    <location>
        <position position="1"/>
    </location>
</feature>
<keyword evidence="1" id="KW-0812">Transmembrane</keyword>
<dbReference type="EMBL" id="JACNJN010000026">
    <property type="protein sequence ID" value="MBC8333793.1"/>
    <property type="molecule type" value="Genomic_DNA"/>
</dbReference>
<evidence type="ECO:0000256" key="1">
    <source>
        <dbReference type="SAM" id="Phobius"/>
    </source>
</evidence>
<comment type="caution">
    <text evidence="2">The sequence shown here is derived from an EMBL/GenBank/DDBJ whole genome shotgun (WGS) entry which is preliminary data.</text>
</comment>
<evidence type="ECO:0000313" key="3">
    <source>
        <dbReference type="Proteomes" id="UP000614469"/>
    </source>
</evidence>
<feature type="transmembrane region" description="Helical" evidence="1">
    <location>
        <begin position="62"/>
        <end position="84"/>
    </location>
</feature>
<protein>
    <submittedName>
        <fullName evidence="2">Uncharacterized protein</fullName>
    </submittedName>
</protein>
<gene>
    <name evidence="2" type="ORF">H8E29_00870</name>
</gene>
<accession>A0A8J6TDT8</accession>